<dbReference type="PANTHER" id="PTHR11778">
    <property type="entry name" value="SERYL-TRNA SYNTHETASE"/>
    <property type="match status" value="1"/>
</dbReference>
<dbReference type="GO" id="GO:0006434">
    <property type="term" value="P:seryl-tRNA aminoacylation"/>
    <property type="evidence" value="ECO:0007669"/>
    <property type="project" value="InterPro"/>
</dbReference>
<accession>A0A3Q0JK45</accession>
<dbReference type="PaxDb" id="121845-A0A3Q0JK45"/>
<name>A0A3Q0JK45_DIACI</name>
<dbReference type="KEGG" id="dci:113471922"/>
<reference evidence="2" key="1">
    <citation type="submission" date="2025-08" db="UniProtKB">
        <authorList>
            <consortium name="RefSeq"/>
        </authorList>
    </citation>
    <scope>IDENTIFICATION</scope>
</reference>
<protein>
    <submittedName>
        <fullName evidence="2">Uncharacterized protein LOC113471922</fullName>
    </submittedName>
</protein>
<organism evidence="1 2">
    <name type="scientific">Diaphorina citri</name>
    <name type="common">Asian citrus psyllid</name>
    <dbReference type="NCBI Taxonomy" id="121845"/>
    <lineage>
        <taxon>Eukaryota</taxon>
        <taxon>Metazoa</taxon>
        <taxon>Ecdysozoa</taxon>
        <taxon>Arthropoda</taxon>
        <taxon>Hexapoda</taxon>
        <taxon>Insecta</taxon>
        <taxon>Pterygota</taxon>
        <taxon>Neoptera</taxon>
        <taxon>Paraneoptera</taxon>
        <taxon>Hemiptera</taxon>
        <taxon>Sternorrhyncha</taxon>
        <taxon>Psylloidea</taxon>
        <taxon>Psyllidae</taxon>
        <taxon>Diaphorininae</taxon>
        <taxon>Diaphorina</taxon>
    </lineage>
</organism>
<sequence>MIMKRTGSSLYSRRVFDGYCLSSLKRDFHERGSQVSCQQKSTKQNLLSSIQVESPNTLKSKFLLGPLHSVGSFKLCDFHSKYVKPQHRIQPVREYCSALFITNDKLSQLCSNVSPSYDVKHVLENEDLIVNQLKQRRIDISEFDFTQMREKYKEFVGVEKITTELEHKLVDLEQYLLVNKSKLEPSQLEKKYLERKQLKAEIKKFDSFMLDYQRNVIIKVLKLPNYLDNSTPEVYETIYEYDPDREGKNKIDMDALSKYVQYTNRLDIHYLGNAAKFEYLIPIILKDYFTVKHNFMPFTNTDLCKGVIVEGYGDHYLSPHDNMVLVNNENDLSEIGYEERRNHLVGSAHMSMFCAYHTNHSVNVKDLPVKYVTSGKQYGFHNLLCENTLKTSKHSRVENLYNSIQREKVNLFVGTNNHENLCKEFQNIQSLLKSVMDKLNMKYRICKAPADVLRTSESHRIEYQVYSYSLNSWVTCMDVCLNNDYVSKRLSMCYHRSVTSYEKQYLHILNANVFVNTLLVNYLENNRDLDVEQFRKSLNTEP</sequence>
<evidence type="ECO:0000313" key="1">
    <source>
        <dbReference type="Proteomes" id="UP000079169"/>
    </source>
</evidence>
<evidence type="ECO:0000313" key="2">
    <source>
        <dbReference type="RefSeq" id="XP_026687200.1"/>
    </source>
</evidence>
<proteinExistence type="predicted"/>
<dbReference type="SUPFAM" id="SSF55681">
    <property type="entry name" value="Class II aaRS and biotin synthetases"/>
    <property type="match status" value="1"/>
</dbReference>
<dbReference type="AlphaFoldDB" id="A0A3Q0JK45"/>
<gene>
    <name evidence="2" type="primary">LOC113471922</name>
</gene>
<dbReference type="GeneID" id="113471922"/>
<dbReference type="Gene3D" id="3.30.930.10">
    <property type="entry name" value="Bira Bifunctional Protein, Domain 2"/>
    <property type="match status" value="1"/>
</dbReference>
<dbReference type="GO" id="GO:0004828">
    <property type="term" value="F:serine-tRNA ligase activity"/>
    <property type="evidence" value="ECO:0007669"/>
    <property type="project" value="InterPro"/>
</dbReference>
<dbReference type="Proteomes" id="UP000079169">
    <property type="component" value="Unplaced"/>
</dbReference>
<keyword evidence="1" id="KW-1185">Reference proteome</keyword>
<dbReference type="InterPro" id="IPR002317">
    <property type="entry name" value="Ser-tRNA-ligase_type_1"/>
</dbReference>
<dbReference type="STRING" id="121845.A0A3Q0JK45"/>
<dbReference type="RefSeq" id="XP_026687200.1">
    <property type="nucleotide sequence ID" value="XM_026831399.1"/>
</dbReference>
<dbReference type="InterPro" id="IPR045864">
    <property type="entry name" value="aa-tRNA-synth_II/BPL/LPL"/>
</dbReference>
<dbReference type="GO" id="GO:0005524">
    <property type="term" value="F:ATP binding"/>
    <property type="evidence" value="ECO:0007669"/>
    <property type="project" value="InterPro"/>
</dbReference>